<evidence type="ECO:0000313" key="2">
    <source>
        <dbReference type="Proteomes" id="UP001596035"/>
    </source>
</evidence>
<proteinExistence type="predicted"/>
<dbReference type="EMBL" id="JBHSKN010000020">
    <property type="protein sequence ID" value="MFC5242697.1"/>
    <property type="molecule type" value="Genomic_DNA"/>
</dbReference>
<accession>A0ABW0DXB8</accession>
<dbReference type="RefSeq" id="WP_344560799.1">
    <property type="nucleotide sequence ID" value="NZ_BAAATG010000019.1"/>
</dbReference>
<organism evidence="1 2">
    <name type="scientific">Streptomyces atrovirens</name>
    <dbReference type="NCBI Taxonomy" id="285556"/>
    <lineage>
        <taxon>Bacteria</taxon>
        <taxon>Bacillati</taxon>
        <taxon>Actinomycetota</taxon>
        <taxon>Actinomycetes</taxon>
        <taxon>Kitasatosporales</taxon>
        <taxon>Streptomycetaceae</taxon>
        <taxon>Streptomyces</taxon>
    </lineage>
</organism>
<name>A0ABW0DXB8_9ACTN</name>
<sequence>MQRTGLYYPYVHFRDPAWIKAAALYLPEMARVVPEGFRVSDPDHVRVLRDGLGFVQDIDPAGAVEAASRHLRRLVDERGEELRSHFGVQGAGAPDAVDVVNAEPSPPGTPAPVGGRARFFSTGGRPLAGLYPGEMSPELRDALFGTGLAVRRTRNTVSHGVHHAWVGMDPALAWVYKCALTAELAVRTAFLPVTDQEAAHTAVDPWDAERMAAVLLGGAPAPAGTGGLAGRVGVLSVRCVLPARLAEVPAEKIVELRRMYEPEFFAYLDAIARTAADLREELAGIRSAQALDMYVRQAVHKDFEVELVKLREAMNGVGLQTITTSVSTTFDTPTSAALASGLIATVGGTVAGSAAGIVAGVGATAVGILGGARRQRDAALAASPVSFLLRVERGLRPTTAVRRIGRALRRSAGADV</sequence>
<evidence type="ECO:0000313" key="1">
    <source>
        <dbReference type="EMBL" id="MFC5242697.1"/>
    </source>
</evidence>
<gene>
    <name evidence="1" type="ORF">ACFPWV_22740</name>
</gene>
<dbReference type="InterPro" id="IPR046203">
    <property type="entry name" value="DUF6236"/>
</dbReference>
<dbReference type="Pfam" id="PF19749">
    <property type="entry name" value="DUF6236"/>
    <property type="match status" value="1"/>
</dbReference>
<keyword evidence="2" id="KW-1185">Reference proteome</keyword>
<protein>
    <submittedName>
        <fullName evidence="1">DUF6236 family protein</fullName>
    </submittedName>
</protein>
<dbReference type="Proteomes" id="UP001596035">
    <property type="component" value="Unassembled WGS sequence"/>
</dbReference>
<reference evidence="2" key="1">
    <citation type="journal article" date="2019" name="Int. J. Syst. Evol. Microbiol.">
        <title>The Global Catalogue of Microorganisms (GCM) 10K type strain sequencing project: providing services to taxonomists for standard genome sequencing and annotation.</title>
        <authorList>
            <consortium name="The Broad Institute Genomics Platform"/>
            <consortium name="The Broad Institute Genome Sequencing Center for Infectious Disease"/>
            <person name="Wu L."/>
            <person name="Ma J."/>
        </authorList>
    </citation>
    <scope>NUCLEOTIDE SEQUENCE [LARGE SCALE GENOMIC DNA]</scope>
    <source>
        <strain evidence="2">CGMCC 4.7131</strain>
    </source>
</reference>
<comment type="caution">
    <text evidence="1">The sequence shown here is derived from an EMBL/GenBank/DDBJ whole genome shotgun (WGS) entry which is preliminary data.</text>
</comment>